<evidence type="ECO:0000313" key="2">
    <source>
        <dbReference type="EMBL" id="KAH3726501.1"/>
    </source>
</evidence>
<dbReference type="Proteomes" id="UP000828390">
    <property type="component" value="Unassembled WGS sequence"/>
</dbReference>
<dbReference type="AlphaFoldDB" id="A0A9D4CLU6"/>
<reference evidence="2" key="2">
    <citation type="submission" date="2020-11" db="EMBL/GenBank/DDBJ databases">
        <authorList>
            <person name="McCartney M.A."/>
            <person name="Auch B."/>
            <person name="Kono T."/>
            <person name="Mallez S."/>
            <person name="Becker A."/>
            <person name="Gohl D.M."/>
            <person name="Silverstein K.A.T."/>
            <person name="Koren S."/>
            <person name="Bechman K.B."/>
            <person name="Herman A."/>
            <person name="Abrahante J.E."/>
            <person name="Garbe J."/>
        </authorList>
    </citation>
    <scope>NUCLEOTIDE SEQUENCE</scope>
    <source>
        <strain evidence="2">Duluth1</strain>
        <tissue evidence="2">Whole animal</tissue>
    </source>
</reference>
<sequence>MFKTPGVTGKDRQRQAQHREQPGRHREQPGGHRSSIGANTDPGRAKATPR</sequence>
<proteinExistence type="predicted"/>
<name>A0A9D4CLU6_DREPO</name>
<accession>A0A9D4CLU6</accession>
<organism evidence="2 3">
    <name type="scientific">Dreissena polymorpha</name>
    <name type="common">Zebra mussel</name>
    <name type="synonym">Mytilus polymorpha</name>
    <dbReference type="NCBI Taxonomy" id="45954"/>
    <lineage>
        <taxon>Eukaryota</taxon>
        <taxon>Metazoa</taxon>
        <taxon>Spiralia</taxon>
        <taxon>Lophotrochozoa</taxon>
        <taxon>Mollusca</taxon>
        <taxon>Bivalvia</taxon>
        <taxon>Autobranchia</taxon>
        <taxon>Heteroconchia</taxon>
        <taxon>Euheterodonta</taxon>
        <taxon>Imparidentia</taxon>
        <taxon>Neoheterodontei</taxon>
        <taxon>Myida</taxon>
        <taxon>Dreissenoidea</taxon>
        <taxon>Dreissenidae</taxon>
        <taxon>Dreissena</taxon>
    </lineage>
</organism>
<keyword evidence="3" id="KW-1185">Reference proteome</keyword>
<evidence type="ECO:0000256" key="1">
    <source>
        <dbReference type="SAM" id="MobiDB-lite"/>
    </source>
</evidence>
<evidence type="ECO:0000313" key="3">
    <source>
        <dbReference type="Proteomes" id="UP000828390"/>
    </source>
</evidence>
<feature type="region of interest" description="Disordered" evidence="1">
    <location>
        <begin position="1"/>
        <end position="50"/>
    </location>
</feature>
<protein>
    <submittedName>
        <fullName evidence="2">Uncharacterized protein</fullName>
    </submittedName>
</protein>
<comment type="caution">
    <text evidence="2">The sequence shown here is derived from an EMBL/GenBank/DDBJ whole genome shotgun (WGS) entry which is preliminary data.</text>
</comment>
<reference evidence="2" key="1">
    <citation type="journal article" date="2019" name="bioRxiv">
        <title>The Genome of the Zebra Mussel, Dreissena polymorpha: A Resource for Invasive Species Research.</title>
        <authorList>
            <person name="McCartney M.A."/>
            <person name="Auch B."/>
            <person name="Kono T."/>
            <person name="Mallez S."/>
            <person name="Zhang Y."/>
            <person name="Obille A."/>
            <person name="Becker A."/>
            <person name="Abrahante J.E."/>
            <person name="Garbe J."/>
            <person name="Badalamenti J.P."/>
            <person name="Herman A."/>
            <person name="Mangelson H."/>
            <person name="Liachko I."/>
            <person name="Sullivan S."/>
            <person name="Sone E.D."/>
            <person name="Koren S."/>
            <person name="Silverstein K.A.T."/>
            <person name="Beckman K.B."/>
            <person name="Gohl D.M."/>
        </authorList>
    </citation>
    <scope>NUCLEOTIDE SEQUENCE</scope>
    <source>
        <strain evidence="2">Duluth1</strain>
        <tissue evidence="2">Whole animal</tissue>
    </source>
</reference>
<feature type="compositionally biased region" description="Basic and acidic residues" evidence="1">
    <location>
        <begin position="9"/>
        <end position="30"/>
    </location>
</feature>
<gene>
    <name evidence="2" type="ORF">DPMN_052368</name>
</gene>
<dbReference type="EMBL" id="JAIWYP010000012">
    <property type="protein sequence ID" value="KAH3726501.1"/>
    <property type="molecule type" value="Genomic_DNA"/>
</dbReference>